<proteinExistence type="predicted"/>
<protein>
    <submittedName>
        <fullName evidence="2">Bacteriophage phiKZ, Orf197</fullName>
    </submittedName>
</protein>
<organism evidence="2">
    <name type="scientific">uncultured Caudovirales phage</name>
    <dbReference type="NCBI Taxonomy" id="2100421"/>
    <lineage>
        <taxon>Viruses</taxon>
        <taxon>Duplodnaviria</taxon>
        <taxon>Heunggongvirae</taxon>
        <taxon>Uroviricota</taxon>
        <taxon>Caudoviricetes</taxon>
        <taxon>Peduoviridae</taxon>
        <taxon>Maltschvirus</taxon>
        <taxon>Maltschvirus maltsch</taxon>
    </lineage>
</organism>
<dbReference type="Pfam" id="PF11750">
    <property type="entry name" value="DUF3307"/>
    <property type="match status" value="1"/>
</dbReference>
<gene>
    <name evidence="2" type="ORF">UFOVP117_196</name>
</gene>
<name>A0A6J5L986_9CAUD</name>
<evidence type="ECO:0000313" key="2">
    <source>
        <dbReference type="EMBL" id="CAB4129982.1"/>
    </source>
</evidence>
<feature type="transmembrane region" description="Helical" evidence="1">
    <location>
        <begin position="35"/>
        <end position="52"/>
    </location>
</feature>
<keyword evidence="1" id="KW-0472">Membrane</keyword>
<sequence>MIVAFIIIFIHWIADFVLQTDWQAQNKSKSNFALLSHTSNYSLVWLLPMCLVFGKMKEGATTEWIVWTTFYFGMITFVVHTITDYFTSRLNSKLWSQGKVHYFFVSVGFDQVLHYGQLFLTYYFLINR</sequence>
<feature type="transmembrane region" description="Helical" evidence="1">
    <location>
        <begin position="64"/>
        <end position="82"/>
    </location>
</feature>
<dbReference type="InterPro" id="IPR021737">
    <property type="entry name" value="Phage_phiKZ_Orf197"/>
</dbReference>
<evidence type="ECO:0000256" key="1">
    <source>
        <dbReference type="SAM" id="Phobius"/>
    </source>
</evidence>
<accession>A0A6J5L986</accession>
<keyword evidence="1" id="KW-1133">Transmembrane helix</keyword>
<reference evidence="2" key="1">
    <citation type="submission" date="2020-04" db="EMBL/GenBank/DDBJ databases">
        <authorList>
            <person name="Chiriac C."/>
            <person name="Salcher M."/>
            <person name="Ghai R."/>
            <person name="Kavagutti S V."/>
        </authorList>
    </citation>
    <scope>NUCLEOTIDE SEQUENCE</scope>
</reference>
<dbReference type="EMBL" id="LR796235">
    <property type="protein sequence ID" value="CAB4129982.1"/>
    <property type="molecule type" value="Genomic_DNA"/>
</dbReference>
<feature type="transmembrane region" description="Helical" evidence="1">
    <location>
        <begin position="102"/>
        <end position="125"/>
    </location>
</feature>
<keyword evidence="1" id="KW-0812">Transmembrane</keyword>